<dbReference type="EMBL" id="CAJOBA010005811">
    <property type="protein sequence ID" value="CAF3755067.1"/>
    <property type="molecule type" value="Genomic_DNA"/>
</dbReference>
<dbReference type="SMART" id="SM00327">
    <property type="entry name" value="VWA"/>
    <property type="match status" value="1"/>
</dbReference>
<feature type="signal peptide" evidence="4">
    <location>
        <begin position="1"/>
        <end position="19"/>
    </location>
</feature>
<evidence type="ECO:0000256" key="3">
    <source>
        <dbReference type="PROSITE-ProRule" id="PRU01052"/>
    </source>
</evidence>
<evidence type="ECO:0000256" key="2">
    <source>
        <dbReference type="ARBA" id="ARBA00023134"/>
    </source>
</evidence>
<dbReference type="PROSITE" id="PS51717">
    <property type="entry name" value="G_VLIG"/>
    <property type="match status" value="1"/>
</dbReference>
<evidence type="ECO:0000256" key="1">
    <source>
        <dbReference type="ARBA" id="ARBA00022741"/>
    </source>
</evidence>
<comment type="similarity">
    <text evidence="3">Belongs to the TRAFAC class dynamin-like GTPase superfamily. GB1/RHD3 GTPase family.</text>
</comment>
<organism evidence="7 9">
    <name type="scientific">Didymodactylos carnosus</name>
    <dbReference type="NCBI Taxonomy" id="1234261"/>
    <lineage>
        <taxon>Eukaryota</taxon>
        <taxon>Metazoa</taxon>
        <taxon>Spiralia</taxon>
        <taxon>Gnathifera</taxon>
        <taxon>Rotifera</taxon>
        <taxon>Eurotatoria</taxon>
        <taxon>Bdelloidea</taxon>
        <taxon>Philodinida</taxon>
        <taxon>Philodinidae</taxon>
        <taxon>Didymodactylos</taxon>
    </lineage>
</organism>
<dbReference type="PANTHER" id="PTHR14819:SF25">
    <property type="entry name" value="CHROMOSOME UNDETERMINED SCAFFOLD_52, WHOLE GENOME SHOTGUN SEQUENCE"/>
    <property type="match status" value="1"/>
</dbReference>
<feature type="domain" description="GB1/RHD3-type G" evidence="5">
    <location>
        <begin position="978"/>
        <end position="1079"/>
    </location>
</feature>
<evidence type="ECO:0000313" key="8">
    <source>
        <dbReference type="EMBL" id="CAF3755067.1"/>
    </source>
</evidence>
<dbReference type="SUPFAM" id="SSF53300">
    <property type="entry name" value="vWA-like"/>
    <property type="match status" value="1"/>
</dbReference>
<dbReference type="InterPro" id="IPR036465">
    <property type="entry name" value="vWFA_dom_sf"/>
</dbReference>
<evidence type="ECO:0000313" key="9">
    <source>
        <dbReference type="Proteomes" id="UP000677228"/>
    </source>
</evidence>
<reference evidence="7" key="1">
    <citation type="submission" date="2021-02" db="EMBL/GenBank/DDBJ databases">
        <authorList>
            <person name="Nowell W R."/>
        </authorList>
    </citation>
    <scope>NUCLEOTIDE SEQUENCE</scope>
</reference>
<dbReference type="CDD" id="cd00198">
    <property type="entry name" value="vWFA"/>
    <property type="match status" value="1"/>
</dbReference>
<accession>A0A8S2DUG6</accession>
<dbReference type="InterPro" id="IPR027417">
    <property type="entry name" value="P-loop_NTPase"/>
</dbReference>
<dbReference type="SUPFAM" id="SSF52540">
    <property type="entry name" value="P-loop containing nucleoside triphosphate hydrolases"/>
    <property type="match status" value="2"/>
</dbReference>
<feature type="domain" description="VLIG-type G" evidence="6">
    <location>
        <begin position="978"/>
        <end position="1091"/>
    </location>
</feature>
<name>A0A8S2DUG6_9BILA</name>
<dbReference type="InterPro" id="IPR052986">
    <property type="entry name" value="VLIG_GTPase"/>
</dbReference>
<dbReference type="Gene3D" id="3.40.50.410">
    <property type="entry name" value="von Willebrand factor, type A domain"/>
    <property type="match status" value="1"/>
</dbReference>
<dbReference type="Pfam" id="PF00092">
    <property type="entry name" value="VWA"/>
    <property type="match status" value="1"/>
</dbReference>
<dbReference type="InterPro" id="IPR030386">
    <property type="entry name" value="G_GB1_RHD3_dom"/>
</dbReference>
<evidence type="ECO:0000256" key="4">
    <source>
        <dbReference type="SAM" id="SignalP"/>
    </source>
</evidence>
<feature type="chain" id="PRO_5036273412" description="VLIG-type G domain-containing protein" evidence="4">
    <location>
        <begin position="20"/>
        <end position="2198"/>
    </location>
</feature>
<gene>
    <name evidence="7" type="ORF">OVA965_LOCUS13762</name>
    <name evidence="8" type="ORF">TMI583_LOCUS13769</name>
</gene>
<evidence type="ECO:0000259" key="6">
    <source>
        <dbReference type="PROSITE" id="PS51717"/>
    </source>
</evidence>
<keyword evidence="2" id="KW-0342">GTP-binding</keyword>
<comment type="caution">
    <text evidence="7">The sequence shown here is derived from an EMBL/GenBank/DDBJ whole genome shotgun (WGS) entry which is preliminary data.</text>
</comment>
<dbReference type="Proteomes" id="UP000677228">
    <property type="component" value="Unassembled WGS sequence"/>
</dbReference>
<dbReference type="Proteomes" id="UP000682733">
    <property type="component" value="Unassembled WGS sequence"/>
</dbReference>
<evidence type="ECO:0008006" key="10">
    <source>
        <dbReference type="Google" id="ProtNLM"/>
    </source>
</evidence>
<dbReference type="GO" id="GO:0005525">
    <property type="term" value="F:GTP binding"/>
    <property type="evidence" value="ECO:0007669"/>
    <property type="project" value="UniProtKB-KW"/>
</dbReference>
<keyword evidence="1" id="KW-0547">Nucleotide-binding</keyword>
<dbReference type="PROSITE" id="PS51715">
    <property type="entry name" value="G_GB1_RHD3"/>
    <property type="match status" value="1"/>
</dbReference>
<sequence length="2198" mass="253096">MVPFWLTLLVHCECEFLTGENIEKMITNDLRSSSPLSLTNSSFGYDLVNPTTTTTISTLPSKENLSFQISEILELDDSTDSEIIVKQLQIKGRQALINEKSRIAEVVYLEQMMEKSDLLNLLKQYFEQEWYQSVTDDETWFKEYLKQQKLDSTALYDEILTRTAEYGITYLKDNTILSLVIQFIFEFDDEDGTIYEKFDDIWRTLTTSGRQNLKKYEDQLSTATVEEQLRDASPLYLALQQYYRQPLKDLLKQSKISDRRNTVDTALQCVVNNGWWQGLHNSNFTRLIAKVKFDFLITHLKQYLNENNLPVPVTGDEVSTVAAAFGSSSVSSTITAEMLTPPSSQTTDDLSLSQVSSTTDVCSMPSTLSSQDSNTILIARIALPSSSLSTTISNNITTENFSSPPASPPSNTFNFFTQQETVSEIGEQNRIAAAADQERRSILSCVMNSDAAKLNLSQLVQAGELMYIGKKRDEILSVIVTHFRQTNNFPLFVDECLIPIMYLIKRYQNLDDFIEALSSKLSRVFLSVTELPKISLRMLIHFLLMKCDISLSRMIMTLLSKRNPVPFLNPSTTSQYSIVPEIIHVWNYEMPTLLSFGIGQCSGKSTLLNALFMSTFEESSSSIYFQQTIDIDFGYGFLRTSPRHLNIADTHGRMTKQLLCKIHELFDGFLLHVDYSYLLKNTETVLDFSDTLTSRKFRLLLIRDSPSSQLNQNDSLVLTRVSSRIQTFMLPSIANQNKQSKQLIRTLSEIILGKQTFPSPTSDKDFIKSELNRLINDNNYKEHLTEIDRTITPLKLKLLHLVRNENYVTEYYPEYSNFVELCKLQQKLVKLNFYGEDDAVIYQVRQGIIKLKARQNSVKDGGIIFDLFVKILKAPNALMCLNLLAAQLKEERDRFISTGEMAKQLPIERNLSLEVLWRNAIVCSRYQPSDVEEIIIQRYLQSVEAGLPFEIIDGDNYHFPYVFLTKVLSSEMASYFANKTVLIISVLGPQNSGKSTLLNYMFGTFFDVRDGRCTRGIYGSFMKSNRREFDYILLIDTEGLFGVEREDKEFDRRLVLFCLAVSHLVIVNMIGEVNESLKTMLTLCADSLKEMGVNRVPQPIVHFVLNQKADLNIQNHKAAIDKIITDLKAFDLSGMIDIKPETFHTLPNAFKKERGSLNDISLPYLIKTEPDFVELVQLLTGKIIDSATECLSRSSDQFTDPIHWLESSITIFNTLQKFADLTYYRDINERRQDNEVREYISTKLHQEFSSKYCDQLTSQSASKKEREIEDLLLPEIQKKQDELNDELENRLKLLKTSDTIRTRSRQFLKVQIIEMFNALRTQCKIVSERAQIQLLVQNGEGELNKLINEITARGTFMSEQSASSEFDKMFNTIIDNINQNFDPNERVQLALKHIFTNYNIFEKDCLPDYQNYILDHLAWLQTVRNSKHDEKHILEDLHSRFTALAYKYPVIHEHTFIPDSMNPYSTDTVDSLVHLNKQLLKQRFTEFLHVNSVTESEPKQAKNKSTPRRVWNAIMKWNSTSAEATTNEQNTESRYIQASECFLLLTRQEIDSEWKKPRDRSKIREEEHLHVQASKLIGSVIRLVVDATHTNGNGNTSSLNEPRQIHTDLIQKIVGAINTLIKDINLELSPFCLTLNKQLKSTFHTCAIILLTKYYFNEQQRHFLQTLSTLDDRKQELRSHFISMVVPNTSNDDGCAISLCKQVKEYILKALLEDGRKRIKFDLQQYDDLNRKAIQDKCDGRIITAEKQWCLEYIENPTKIIVEYFNNMWVEIEHSINQNLMHLKAQHTETLANFFHCMQGNYRLTSDAQQTFNLLAQQYKPSEKLQAVTKAMATIYDTCSIATLSAFLERITQESSKILKQFQVQNCDFTTIDTEETYARLLDKIRGCPNCCPCCGRPCDHDHAKIKSNPGSEENKHRCATGHALRAMNGYKFEETEEASLFMCEQITDDQYIIVGSLRKKWSQFKLDHPDWIFESLLNNDELSRLHEKFLTVWAKIGEDLCRKYDMKFVTFNTYRQRQRPQSLHYVLLLDASGSMYGKPWQDLLAAVKEFLRRRQDLVGVQDHITIITFSDKAHLAYFDKEIKDVNVDTVQFGGNTTDFCAAFTQVYQCIQNSRRVDLDLKYAIIFMTDGDAIYPEQELNLLSAAHGVVIKQFWTLALGHAKMNVLNRINEKMNGTYFDIEESSRLIDAYAEIARTS</sequence>
<dbReference type="Gene3D" id="3.40.50.300">
    <property type="entry name" value="P-loop containing nucleotide triphosphate hydrolases"/>
    <property type="match status" value="1"/>
</dbReference>
<proteinExistence type="inferred from homology"/>
<dbReference type="InterPro" id="IPR030383">
    <property type="entry name" value="G_VLIG_dom"/>
</dbReference>
<keyword evidence="4" id="KW-0732">Signal</keyword>
<dbReference type="PANTHER" id="PTHR14819">
    <property type="entry name" value="GTP-BINDING"/>
    <property type="match status" value="1"/>
</dbReference>
<dbReference type="EMBL" id="CAJNOK010005802">
    <property type="protein sequence ID" value="CAF0984644.1"/>
    <property type="molecule type" value="Genomic_DNA"/>
</dbReference>
<evidence type="ECO:0000259" key="5">
    <source>
        <dbReference type="PROSITE" id="PS51715"/>
    </source>
</evidence>
<protein>
    <recommendedName>
        <fullName evidence="10">VLIG-type G domain-containing protein</fullName>
    </recommendedName>
</protein>
<dbReference type="Pfam" id="PF25683">
    <property type="entry name" value="URGCP_GTPase"/>
    <property type="match status" value="1"/>
</dbReference>
<evidence type="ECO:0000313" key="7">
    <source>
        <dbReference type="EMBL" id="CAF0984644.1"/>
    </source>
</evidence>
<dbReference type="InterPro" id="IPR002035">
    <property type="entry name" value="VWF_A"/>
</dbReference>